<sequence>MFIRLRRLLCQLIGCTRVKALPALLRGVTERINKRKCVEFVLAPAPLSGIELPLIDTHHATASKDFGAAELENSLRALRGKFDAQVNMESGCKKVKSRVSRDCWPACSRLPLSIVCGAQSACLQVTFFTPVYTTPVSPVYSYPMMPINKTNILHFIQSRHSLSAKGASAAGGARAVRQFELRETAVNGAGEVLRRHTA</sequence>
<protein>
    <submittedName>
        <fullName evidence="2">Uncharacterized protein</fullName>
    </submittedName>
</protein>
<organism evidence="2 3">
    <name type="scientific">Eumeta variegata</name>
    <name type="common">Bagworm moth</name>
    <name type="synonym">Eumeta japonica</name>
    <dbReference type="NCBI Taxonomy" id="151549"/>
    <lineage>
        <taxon>Eukaryota</taxon>
        <taxon>Metazoa</taxon>
        <taxon>Ecdysozoa</taxon>
        <taxon>Arthropoda</taxon>
        <taxon>Hexapoda</taxon>
        <taxon>Insecta</taxon>
        <taxon>Pterygota</taxon>
        <taxon>Neoptera</taxon>
        <taxon>Endopterygota</taxon>
        <taxon>Lepidoptera</taxon>
        <taxon>Glossata</taxon>
        <taxon>Ditrysia</taxon>
        <taxon>Tineoidea</taxon>
        <taxon>Psychidae</taxon>
        <taxon>Oiketicinae</taxon>
        <taxon>Eumeta</taxon>
    </lineage>
</organism>
<evidence type="ECO:0000313" key="2">
    <source>
        <dbReference type="EMBL" id="GBP21721.1"/>
    </source>
</evidence>
<keyword evidence="3" id="KW-1185">Reference proteome</keyword>
<name>A0A4C1U5Z3_EUMVA</name>
<keyword evidence="1" id="KW-0732">Signal</keyword>
<dbReference type="EMBL" id="BGZK01000131">
    <property type="protein sequence ID" value="GBP21721.1"/>
    <property type="molecule type" value="Genomic_DNA"/>
</dbReference>
<feature type="signal peptide" evidence="1">
    <location>
        <begin position="1"/>
        <end position="20"/>
    </location>
</feature>
<accession>A0A4C1U5Z3</accession>
<proteinExistence type="predicted"/>
<dbReference type="AlphaFoldDB" id="A0A4C1U5Z3"/>
<reference evidence="2 3" key="1">
    <citation type="journal article" date="2019" name="Commun. Biol.">
        <title>The bagworm genome reveals a unique fibroin gene that provides high tensile strength.</title>
        <authorList>
            <person name="Kono N."/>
            <person name="Nakamura H."/>
            <person name="Ohtoshi R."/>
            <person name="Tomita M."/>
            <person name="Numata K."/>
            <person name="Arakawa K."/>
        </authorList>
    </citation>
    <scope>NUCLEOTIDE SEQUENCE [LARGE SCALE GENOMIC DNA]</scope>
</reference>
<evidence type="ECO:0000256" key="1">
    <source>
        <dbReference type="SAM" id="SignalP"/>
    </source>
</evidence>
<gene>
    <name evidence="2" type="ORF">EVAR_16271_1</name>
</gene>
<dbReference type="Proteomes" id="UP000299102">
    <property type="component" value="Unassembled WGS sequence"/>
</dbReference>
<feature type="chain" id="PRO_5020038819" evidence="1">
    <location>
        <begin position="21"/>
        <end position="198"/>
    </location>
</feature>
<comment type="caution">
    <text evidence="2">The sequence shown here is derived from an EMBL/GenBank/DDBJ whole genome shotgun (WGS) entry which is preliminary data.</text>
</comment>
<evidence type="ECO:0000313" key="3">
    <source>
        <dbReference type="Proteomes" id="UP000299102"/>
    </source>
</evidence>